<sequence>MEIITQVCCTNNQLQDSTNRTYTWGLGLVILIPKPTDDNKHDAKSTKKPDLNVHDRSLKSFNVKYVIPSNPELINTHAMIRVGQEFFFDGFLAGWDLKQHMAIIRVLAVSPVTTLVSGSGTKSTNSTPQATPLNKGCKLPYVAEPQS</sequence>
<feature type="compositionally biased region" description="Polar residues" evidence="1">
    <location>
        <begin position="117"/>
        <end position="132"/>
    </location>
</feature>
<protein>
    <submittedName>
        <fullName evidence="2">Uncharacterized protein</fullName>
    </submittedName>
</protein>
<reference evidence="2 3" key="1">
    <citation type="submission" date="2019-05" db="EMBL/GenBank/DDBJ databases">
        <title>Emergence of the Ug99 lineage of the wheat stem rust pathogen through somatic hybridization.</title>
        <authorList>
            <person name="Li F."/>
            <person name="Upadhyaya N.M."/>
            <person name="Sperschneider J."/>
            <person name="Matny O."/>
            <person name="Nguyen-Phuc H."/>
            <person name="Mago R."/>
            <person name="Raley C."/>
            <person name="Miller M.E."/>
            <person name="Silverstein K.A.T."/>
            <person name="Henningsen E."/>
            <person name="Hirsch C.D."/>
            <person name="Visser B."/>
            <person name="Pretorius Z.A."/>
            <person name="Steffenson B.J."/>
            <person name="Schwessinger B."/>
            <person name="Dodds P.N."/>
            <person name="Figueroa M."/>
        </authorList>
    </citation>
    <scope>NUCLEOTIDE SEQUENCE [LARGE SCALE GENOMIC DNA]</scope>
    <source>
        <strain evidence="2">21-0</strain>
    </source>
</reference>
<feature type="region of interest" description="Disordered" evidence="1">
    <location>
        <begin position="117"/>
        <end position="137"/>
    </location>
</feature>
<proteinExistence type="predicted"/>
<organism evidence="2 3">
    <name type="scientific">Puccinia graminis f. sp. tritici</name>
    <dbReference type="NCBI Taxonomy" id="56615"/>
    <lineage>
        <taxon>Eukaryota</taxon>
        <taxon>Fungi</taxon>
        <taxon>Dikarya</taxon>
        <taxon>Basidiomycota</taxon>
        <taxon>Pucciniomycotina</taxon>
        <taxon>Pucciniomycetes</taxon>
        <taxon>Pucciniales</taxon>
        <taxon>Pucciniaceae</taxon>
        <taxon>Puccinia</taxon>
    </lineage>
</organism>
<evidence type="ECO:0000313" key="2">
    <source>
        <dbReference type="EMBL" id="KAA1108560.1"/>
    </source>
</evidence>
<dbReference type="AlphaFoldDB" id="A0A5B0Q5S4"/>
<evidence type="ECO:0000313" key="3">
    <source>
        <dbReference type="Proteomes" id="UP000324748"/>
    </source>
</evidence>
<keyword evidence="3" id="KW-1185">Reference proteome</keyword>
<dbReference type="EMBL" id="VSWC01000028">
    <property type="protein sequence ID" value="KAA1108560.1"/>
    <property type="molecule type" value="Genomic_DNA"/>
</dbReference>
<accession>A0A5B0Q5S4</accession>
<name>A0A5B0Q5S4_PUCGR</name>
<dbReference type="OrthoDB" id="10604670at2759"/>
<dbReference type="Proteomes" id="UP000324748">
    <property type="component" value="Unassembled WGS sequence"/>
</dbReference>
<evidence type="ECO:0000256" key="1">
    <source>
        <dbReference type="SAM" id="MobiDB-lite"/>
    </source>
</evidence>
<gene>
    <name evidence="2" type="ORF">PGT21_017375</name>
</gene>
<comment type="caution">
    <text evidence="2">The sequence shown here is derived from an EMBL/GenBank/DDBJ whole genome shotgun (WGS) entry which is preliminary data.</text>
</comment>